<feature type="compositionally biased region" description="Polar residues" evidence="1">
    <location>
        <begin position="409"/>
        <end position="419"/>
    </location>
</feature>
<evidence type="ECO:0000313" key="3">
    <source>
        <dbReference type="Proteomes" id="UP001174691"/>
    </source>
</evidence>
<dbReference type="PANTHER" id="PTHR35006:SF3">
    <property type="entry name" value="GLYOXALASE FAMILY PROTEIN (AFU_ORTHOLOGUE AFUA_3G06020)"/>
    <property type="match status" value="1"/>
</dbReference>
<dbReference type="Proteomes" id="UP001174691">
    <property type="component" value="Unassembled WGS sequence"/>
</dbReference>
<feature type="region of interest" description="Disordered" evidence="1">
    <location>
        <begin position="335"/>
        <end position="517"/>
    </location>
</feature>
<keyword evidence="3" id="KW-1185">Reference proteome</keyword>
<feature type="compositionally biased region" description="Low complexity" evidence="1">
    <location>
        <begin position="425"/>
        <end position="439"/>
    </location>
</feature>
<gene>
    <name evidence="2" type="ORF">NKR19_g7351</name>
</gene>
<dbReference type="InterPro" id="IPR029068">
    <property type="entry name" value="Glyas_Bleomycin-R_OHBP_Dase"/>
</dbReference>
<feature type="region of interest" description="Disordered" evidence="1">
    <location>
        <begin position="133"/>
        <end position="155"/>
    </location>
</feature>
<dbReference type="EMBL" id="JANBVN010000127">
    <property type="protein sequence ID" value="KAJ9142004.1"/>
    <property type="molecule type" value="Genomic_DNA"/>
</dbReference>
<protein>
    <submittedName>
        <fullName evidence="2">Cystathionine gamma-synthase protein</fullName>
    </submittedName>
</protein>
<feature type="compositionally biased region" description="Polar residues" evidence="1">
    <location>
        <begin position="381"/>
        <end position="400"/>
    </location>
</feature>
<name>A0AA38VQW4_9PEZI</name>
<feature type="compositionally biased region" description="Polar residues" evidence="1">
    <location>
        <begin position="145"/>
        <end position="155"/>
    </location>
</feature>
<organism evidence="2 3">
    <name type="scientific">Coniochaeta hoffmannii</name>
    <dbReference type="NCBI Taxonomy" id="91930"/>
    <lineage>
        <taxon>Eukaryota</taxon>
        <taxon>Fungi</taxon>
        <taxon>Dikarya</taxon>
        <taxon>Ascomycota</taxon>
        <taxon>Pezizomycotina</taxon>
        <taxon>Sordariomycetes</taxon>
        <taxon>Sordariomycetidae</taxon>
        <taxon>Coniochaetales</taxon>
        <taxon>Coniochaetaceae</taxon>
        <taxon>Coniochaeta</taxon>
    </lineage>
</organism>
<dbReference type="Gene3D" id="3.10.180.10">
    <property type="entry name" value="2,3-Dihydroxybiphenyl 1,2-Dioxygenase, domain 1"/>
    <property type="match status" value="1"/>
</dbReference>
<proteinExistence type="predicted"/>
<accession>A0AA38VQW4</accession>
<evidence type="ECO:0000256" key="1">
    <source>
        <dbReference type="SAM" id="MobiDB-lite"/>
    </source>
</evidence>
<dbReference type="AlphaFoldDB" id="A0AA38VQW4"/>
<sequence>MLPFLEVAHLPSSSSFYSAILQPLGLRYLSSLETDRASSPSGGSPCATYGASISQTPILQLRQVGNPKPSHIVLTAQSPTAVNDFHRFALRANPDIVSSASAAANVGGLDPAEARQSCAKVTDFDGNIMEVVYRPPPSDRGSQYGGSTVRKTQSTPAEATRILNWNYGVTVASPATVLQNREPAPRYVRDDEPYRVLRRAVTTSSGIYDANVSPRQNSSGLSTSAVVGTLLGVAAGAAAGAALTYSMVKSDRARAPQQEFDAPAFTRRSTFPAAPCSNDRSPRYVEVERTVEKVRYPHDHMPADSRRSPPEYIARYSQVGNSRGSTREVEDLYDATRGRHSSHHARTVGSVRTRSEAATARRPLLITETEHRSSVGSSSSRYGNTPPITRSTVQRSQTFDVSDRESYVSARTQRTSSTIRPLPAPLAASPAAPLVPRSRSGSRVTMTSAVKVPAQSHASKGRSLSRAGSHISARNVPLPASAVGSRYTDWDDDDRSIVPEDSISCVGSQRSGRSHHG</sequence>
<comment type="caution">
    <text evidence="2">The sequence shown here is derived from an EMBL/GenBank/DDBJ whole genome shotgun (WGS) entry which is preliminary data.</text>
</comment>
<evidence type="ECO:0000313" key="2">
    <source>
        <dbReference type="EMBL" id="KAJ9142004.1"/>
    </source>
</evidence>
<dbReference type="PANTHER" id="PTHR35006">
    <property type="entry name" value="GLYOXALASE FAMILY PROTEIN (AFU_ORTHOLOGUE AFUA_5G14830)"/>
    <property type="match status" value="1"/>
</dbReference>
<reference evidence="2" key="1">
    <citation type="submission" date="2022-07" db="EMBL/GenBank/DDBJ databases">
        <title>Fungi with potential for degradation of polypropylene.</title>
        <authorList>
            <person name="Gostincar C."/>
        </authorList>
    </citation>
    <scope>NUCLEOTIDE SEQUENCE</scope>
    <source>
        <strain evidence="2">EXF-13287</strain>
    </source>
</reference>